<gene>
    <name evidence="1" type="ORF">ABT39_MTgene949</name>
</gene>
<protein>
    <submittedName>
        <fullName evidence="1">Uncharacterized protein</fullName>
    </submittedName>
</protein>
<keyword evidence="1" id="KW-0496">Mitochondrion</keyword>
<organism evidence="1">
    <name type="scientific">Picea glauca</name>
    <name type="common">White spruce</name>
    <name type="synonym">Pinus glauca</name>
    <dbReference type="NCBI Taxonomy" id="3330"/>
    <lineage>
        <taxon>Eukaryota</taxon>
        <taxon>Viridiplantae</taxon>
        <taxon>Streptophyta</taxon>
        <taxon>Embryophyta</taxon>
        <taxon>Tracheophyta</taxon>
        <taxon>Spermatophyta</taxon>
        <taxon>Pinopsida</taxon>
        <taxon>Pinidae</taxon>
        <taxon>Conifers I</taxon>
        <taxon>Pinales</taxon>
        <taxon>Pinaceae</taxon>
        <taxon>Picea</taxon>
    </lineage>
</organism>
<geneLocation type="mitochondrion" evidence="1"/>
<dbReference type="AlphaFoldDB" id="A0A101M509"/>
<name>A0A101M509_PICGL</name>
<comment type="caution">
    <text evidence="1">The sequence shown here is derived from an EMBL/GenBank/DDBJ whole genome shotgun (WGS) entry which is preliminary data.</text>
</comment>
<sequence length="85" mass="9236">MSGVSSLRVHFTGGASISSSPVGAGSAPELSISCNYLFFLITHIFSPIKPISLLTSLKVEYLDLCISRIGHTRIQAWRGRTVEKQ</sequence>
<proteinExistence type="predicted"/>
<dbReference type="EMBL" id="LKAM01000001">
    <property type="protein sequence ID" value="KUM51103.1"/>
    <property type="molecule type" value="Genomic_DNA"/>
</dbReference>
<accession>A0A101M509</accession>
<reference evidence="1" key="1">
    <citation type="journal article" date="2015" name="Genome Biol. Evol.">
        <title>Organellar Genomes of White Spruce (Picea glauca): Assembly and Annotation.</title>
        <authorList>
            <person name="Jackman S.D."/>
            <person name="Warren R.L."/>
            <person name="Gibb E.A."/>
            <person name="Vandervalk B.P."/>
            <person name="Mohamadi H."/>
            <person name="Chu J."/>
            <person name="Raymond A."/>
            <person name="Pleasance S."/>
            <person name="Coope R."/>
            <person name="Wildung M.R."/>
            <person name="Ritland C.E."/>
            <person name="Bousquet J."/>
            <person name="Jones S.J."/>
            <person name="Bohlmann J."/>
            <person name="Birol I."/>
        </authorList>
    </citation>
    <scope>NUCLEOTIDE SEQUENCE [LARGE SCALE GENOMIC DNA]</scope>
    <source>
        <tissue evidence="1">Flushing bud</tissue>
    </source>
</reference>
<evidence type="ECO:0000313" key="1">
    <source>
        <dbReference type="EMBL" id="KUM51103.1"/>
    </source>
</evidence>